<feature type="domain" description="Bacteriophage CI repressor N-terminal" evidence="1">
    <location>
        <begin position="15"/>
        <end position="79"/>
    </location>
</feature>
<protein>
    <submittedName>
        <fullName evidence="3">Phage repressor protein CI</fullName>
    </submittedName>
</protein>
<evidence type="ECO:0000313" key="4">
    <source>
        <dbReference type="Proteomes" id="UP001224739"/>
    </source>
</evidence>
<dbReference type="InterPro" id="IPR010744">
    <property type="entry name" value="Phage_CI_N"/>
</dbReference>
<name>A0AAW7CRP1_9GAMM</name>
<accession>A0AAW7CRP1</accession>
<proteinExistence type="predicted"/>
<reference evidence="3" key="1">
    <citation type="submission" date="2023-06" db="EMBL/GenBank/DDBJ databases">
        <title>Acute promotion of culturable opportunistic pathogens and persistent increase of antibiotic resistance following antibiotic exposure in mouse gut microbiota.</title>
        <authorList>
            <person name="Li L."/>
            <person name="Wang B."/>
            <person name="Sun Y."/>
            <person name="Wang M."/>
            <person name="Xu H."/>
        </authorList>
    </citation>
    <scope>NUCLEOTIDE SEQUENCE</scope>
    <source>
        <strain evidence="3">EPA10_1</strain>
    </source>
</reference>
<dbReference type="Proteomes" id="UP001224739">
    <property type="component" value="Unassembled WGS sequence"/>
</dbReference>
<sequence length="196" mass="22230">MNQPFDFVFCENSGEVLDRIIKAYGFTSKIMLAEHFNMGASGISGRYKRNNFPADMVVRCMYETGANLEWLAFGEGKPFNHEKLDNLKISNFQLKNGQLIPSDHIMFDKVIFPNQSPLPSEPISIQDGDSYFIIDKKYNDVFDGKWLIEIDGKNSIRELTRMPMQRVRVSGVGMAFDCELADLTVIGRVVATITID</sequence>
<evidence type="ECO:0000313" key="3">
    <source>
        <dbReference type="EMBL" id="MDL5354441.1"/>
    </source>
</evidence>
<dbReference type="InterPro" id="IPR032499">
    <property type="entry name" value="Phage_CI_C"/>
</dbReference>
<organism evidence="3 4">
    <name type="scientific">Proteus faecis</name>
    <dbReference type="NCBI Taxonomy" id="2050967"/>
    <lineage>
        <taxon>Bacteria</taxon>
        <taxon>Pseudomonadati</taxon>
        <taxon>Pseudomonadota</taxon>
        <taxon>Gammaproteobacteria</taxon>
        <taxon>Enterobacterales</taxon>
        <taxon>Morganellaceae</taxon>
        <taxon>Proteus</taxon>
    </lineage>
</organism>
<dbReference type="GeneID" id="83612057"/>
<gene>
    <name evidence="3" type="ORF">QSH02_06235</name>
</gene>
<dbReference type="Pfam" id="PF07022">
    <property type="entry name" value="Phage_CI_repr"/>
    <property type="match status" value="1"/>
</dbReference>
<evidence type="ECO:0000259" key="2">
    <source>
        <dbReference type="Pfam" id="PF16452"/>
    </source>
</evidence>
<dbReference type="GO" id="GO:0045892">
    <property type="term" value="P:negative regulation of DNA-templated transcription"/>
    <property type="evidence" value="ECO:0007669"/>
    <property type="project" value="InterPro"/>
</dbReference>
<dbReference type="EMBL" id="JASVWL010000003">
    <property type="protein sequence ID" value="MDL5354441.1"/>
    <property type="molecule type" value="Genomic_DNA"/>
</dbReference>
<dbReference type="GO" id="GO:0003677">
    <property type="term" value="F:DNA binding"/>
    <property type="evidence" value="ECO:0007669"/>
    <property type="project" value="InterPro"/>
</dbReference>
<dbReference type="Gene3D" id="2.10.109.10">
    <property type="entry name" value="Umud Fragment, subunit A"/>
    <property type="match status" value="1"/>
</dbReference>
<dbReference type="Pfam" id="PF16452">
    <property type="entry name" value="Phage_CI_C"/>
    <property type="match status" value="1"/>
</dbReference>
<dbReference type="GO" id="GO:0051259">
    <property type="term" value="P:protein complex oligomerization"/>
    <property type="evidence" value="ECO:0007669"/>
    <property type="project" value="InterPro"/>
</dbReference>
<dbReference type="Gene3D" id="1.10.260.40">
    <property type="entry name" value="lambda repressor-like DNA-binding domains"/>
    <property type="match status" value="1"/>
</dbReference>
<dbReference type="AlphaFoldDB" id="A0AAW7CRP1"/>
<comment type="caution">
    <text evidence="3">The sequence shown here is derived from an EMBL/GenBank/DDBJ whole genome shotgun (WGS) entry which is preliminary data.</text>
</comment>
<feature type="domain" description="Bacteriophage CI repressor C-terminal" evidence="2">
    <location>
        <begin position="89"/>
        <end position="190"/>
    </location>
</feature>
<dbReference type="RefSeq" id="WP_286038942.1">
    <property type="nucleotide sequence ID" value="NZ_JASVWJ010000006.1"/>
</dbReference>
<evidence type="ECO:0000259" key="1">
    <source>
        <dbReference type="Pfam" id="PF07022"/>
    </source>
</evidence>
<dbReference type="InterPro" id="IPR010982">
    <property type="entry name" value="Lambda_DNA-bd_dom_sf"/>
</dbReference>